<dbReference type="InterPro" id="IPR001387">
    <property type="entry name" value="Cro/C1-type_HTH"/>
</dbReference>
<dbReference type="SUPFAM" id="SSF47413">
    <property type="entry name" value="lambda repressor-like DNA-binding domains"/>
    <property type="match status" value="1"/>
</dbReference>
<dbReference type="KEGG" id="cyn:Cyan7425_5283"/>
<reference evidence="3" key="1">
    <citation type="submission" date="2009-01" db="EMBL/GenBank/DDBJ databases">
        <title>Complete sequence of plasmid3 Cyanothece sp. PCC 7425.</title>
        <authorList>
            <consortium name="US DOE Joint Genome Institute"/>
            <person name="Lucas S."/>
            <person name="Copeland A."/>
            <person name="Lapidus A."/>
            <person name="Glavina del Rio T."/>
            <person name="Dalin E."/>
            <person name="Tice H."/>
            <person name="Bruce D."/>
            <person name="Goodwin L."/>
            <person name="Pitluck S."/>
            <person name="Sims D."/>
            <person name="Meineke L."/>
            <person name="Brettin T."/>
            <person name="Detter J.C."/>
            <person name="Han C."/>
            <person name="Larimer F."/>
            <person name="Land M."/>
            <person name="Hauser L."/>
            <person name="Kyrpides N."/>
            <person name="Ovchinnikova G."/>
            <person name="Liberton M."/>
            <person name="Stoeckel J."/>
            <person name="Banerjee A."/>
            <person name="Singh A."/>
            <person name="Page L."/>
            <person name="Sato H."/>
            <person name="Zhao L."/>
            <person name="Sherman L."/>
            <person name="Pakrasi H."/>
            <person name="Richardson P."/>
        </authorList>
    </citation>
    <scope>NUCLEOTIDE SEQUENCE</scope>
    <source>
        <strain evidence="3">PCC 7425</strain>
        <plasmid evidence="3">pP742503</plasmid>
    </source>
</reference>
<dbReference type="CDD" id="cd00093">
    <property type="entry name" value="HTH_XRE"/>
    <property type="match status" value="1"/>
</dbReference>
<sequence length="131" mass="14629">MVMLKDILDELPPDRQEKIAARTAELISEEMTLQQLRTAHHLTQQVMAERLKVRQETISRLEKQADMLLSTLGSYISATGGELKLIAQFPDRPPVVLTGLSSLQGSPMEKDALPESKPRRPGRKAKKGSKK</sequence>
<accession>B8HZQ8</accession>
<geneLocation type="plasmid" evidence="3">
    <name>pP742503</name>
</geneLocation>
<protein>
    <recommendedName>
        <fullName evidence="2">HTH cro/C1-type domain-containing protein</fullName>
    </recommendedName>
</protein>
<dbReference type="PROSITE" id="PS50943">
    <property type="entry name" value="HTH_CROC1"/>
    <property type="match status" value="1"/>
</dbReference>
<organism evidence="3">
    <name type="scientific">Cyanothece sp. (strain PCC 7425 / ATCC 29141)</name>
    <dbReference type="NCBI Taxonomy" id="395961"/>
    <lineage>
        <taxon>Bacteria</taxon>
        <taxon>Bacillati</taxon>
        <taxon>Cyanobacteriota</taxon>
        <taxon>Cyanophyceae</taxon>
        <taxon>Gomontiellales</taxon>
        <taxon>Cyanothecaceae</taxon>
        <taxon>Cyanothece</taxon>
    </lineage>
</organism>
<evidence type="ECO:0000313" key="3">
    <source>
        <dbReference type="EMBL" id="ACL47906.1"/>
    </source>
</evidence>
<dbReference type="InterPro" id="IPR010982">
    <property type="entry name" value="Lambda_DNA-bd_dom_sf"/>
</dbReference>
<dbReference type="GO" id="GO:0003677">
    <property type="term" value="F:DNA binding"/>
    <property type="evidence" value="ECO:0007669"/>
    <property type="project" value="InterPro"/>
</dbReference>
<evidence type="ECO:0000256" key="1">
    <source>
        <dbReference type="SAM" id="MobiDB-lite"/>
    </source>
</evidence>
<feature type="domain" description="HTH cro/C1-type" evidence="2">
    <location>
        <begin position="33"/>
        <end position="63"/>
    </location>
</feature>
<feature type="region of interest" description="Disordered" evidence="1">
    <location>
        <begin position="98"/>
        <end position="131"/>
    </location>
</feature>
<dbReference type="Pfam" id="PF01381">
    <property type="entry name" value="HTH_3"/>
    <property type="match status" value="1"/>
</dbReference>
<proteinExistence type="predicted"/>
<dbReference type="AlphaFoldDB" id="B8HZQ8"/>
<evidence type="ECO:0000259" key="2">
    <source>
        <dbReference type="PROSITE" id="PS50943"/>
    </source>
</evidence>
<dbReference type="EMBL" id="CP001347">
    <property type="protein sequence ID" value="ACL47906.1"/>
    <property type="molecule type" value="Genomic_DNA"/>
</dbReference>
<feature type="compositionally biased region" description="Basic and acidic residues" evidence="1">
    <location>
        <begin position="108"/>
        <end position="118"/>
    </location>
</feature>
<gene>
    <name evidence="3" type="ordered locus">Cyan7425_5283</name>
</gene>
<keyword evidence="3" id="KW-0614">Plasmid</keyword>
<dbReference type="OrthoDB" id="9797478at2"/>
<name>B8HZQ8_CYAP4</name>
<dbReference type="Gene3D" id="1.10.260.40">
    <property type="entry name" value="lambda repressor-like DNA-binding domains"/>
    <property type="match status" value="1"/>
</dbReference>
<dbReference type="HOGENOM" id="CLU_066192_13_1_3"/>
<feature type="compositionally biased region" description="Basic residues" evidence="1">
    <location>
        <begin position="119"/>
        <end position="131"/>
    </location>
</feature>